<dbReference type="EMBL" id="BNAV01000001">
    <property type="protein sequence ID" value="GHF34280.1"/>
    <property type="molecule type" value="Genomic_DNA"/>
</dbReference>
<evidence type="ECO:0000256" key="6">
    <source>
        <dbReference type="RuleBase" id="RU362030"/>
    </source>
</evidence>
<evidence type="ECO:0000313" key="8">
    <source>
        <dbReference type="Proteomes" id="UP000658656"/>
    </source>
</evidence>
<evidence type="ECO:0000256" key="5">
    <source>
        <dbReference type="ARBA" id="ARBA00022691"/>
    </source>
</evidence>
<dbReference type="EC" id="2.1.1.-" evidence="6"/>
<keyword evidence="4 7" id="KW-0808">Transferase</keyword>
<dbReference type="AlphaFoldDB" id="A0A8H9IVA8"/>
<evidence type="ECO:0000256" key="2">
    <source>
        <dbReference type="ARBA" id="ARBA00008138"/>
    </source>
</evidence>
<keyword evidence="8" id="KW-1185">Reference proteome</keyword>
<dbReference type="PANTHER" id="PTHR43619:SF2">
    <property type="entry name" value="S-ADENOSYL-L-METHIONINE-DEPENDENT METHYLTRANSFERASES SUPERFAMILY PROTEIN"/>
    <property type="match status" value="1"/>
</dbReference>
<name>A0A8H9IVA8_9PSEU</name>
<dbReference type="Pfam" id="PF04072">
    <property type="entry name" value="LCM"/>
    <property type="match status" value="1"/>
</dbReference>
<dbReference type="InterPro" id="IPR007213">
    <property type="entry name" value="Ppm1/Ppm2/Tcmp"/>
</dbReference>
<gene>
    <name evidence="7" type="ORF">GCM10017566_03710</name>
</gene>
<sequence>MRVSAPEGVRATALLTAYARAQESARPDRLFDDPWARLFVREATAFTGEGLPRMGMARDENISPLWHAFSSYFAARTPFYDERLRRAVEAGARQVVLLGASMDTRAYRLGLPGGTTVFEVDSGSVLEFKNGVLTRHGARATCRRVPVPVDVRDAWDGPLVEAGFRRDEPVVWLAEGLLMYFTAQESDRLLARVTACSGERALLLTEYPARMVDEATMTARATDEAERISAMMMANVVHSGPGGEPAEWLARHGWAGEVTDIAAQLRRWGRDVPDVFADAPDRVPVWLMAATPGQGTTR</sequence>
<dbReference type="SUPFAM" id="SSF53335">
    <property type="entry name" value="S-adenosyl-L-methionine-dependent methyltransferases"/>
    <property type="match status" value="1"/>
</dbReference>
<reference evidence="7" key="1">
    <citation type="journal article" date="2014" name="Int. J. Syst. Evol. Microbiol.">
        <title>Complete genome sequence of Corynebacterium casei LMG S-19264T (=DSM 44701T), isolated from a smear-ripened cheese.</title>
        <authorList>
            <consortium name="US DOE Joint Genome Institute (JGI-PGF)"/>
            <person name="Walter F."/>
            <person name="Albersmeier A."/>
            <person name="Kalinowski J."/>
            <person name="Ruckert C."/>
        </authorList>
    </citation>
    <scope>NUCLEOTIDE SEQUENCE</scope>
    <source>
        <strain evidence="7">CGMCC 4.7679</strain>
    </source>
</reference>
<dbReference type="PANTHER" id="PTHR43619">
    <property type="entry name" value="S-ADENOSYL-L-METHIONINE-DEPENDENT METHYLTRANSFERASE YKTD-RELATED"/>
    <property type="match status" value="1"/>
</dbReference>
<dbReference type="InterPro" id="IPR011610">
    <property type="entry name" value="SAM_mthyl_Trfase_ML2640-like"/>
</dbReference>
<protein>
    <recommendedName>
        <fullName evidence="6">S-adenosyl-L-methionine-dependent methyltransferase</fullName>
        <ecNumber evidence="6">2.1.1.-</ecNumber>
    </recommendedName>
</protein>
<dbReference type="Proteomes" id="UP000658656">
    <property type="component" value="Unassembled WGS sequence"/>
</dbReference>
<dbReference type="InterPro" id="IPR029063">
    <property type="entry name" value="SAM-dependent_MTases_sf"/>
</dbReference>
<keyword evidence="5 6" id="KW-0949">S-adenosyl-L-methionine</keyword>
<comment type="function">
    <text evidence="1 6">Exhibits S-adenosyl-L-methionine-dependent methyltransferase activity.</text>
</comment>
<dbReference type="NCBIfam" id="TIGR00027">
    <property type="entry name" value="mthyl_TIGR00027"/>
    <property type="match status" value="1"/>
</dbReference>
<evidence type="ECO:0000256" key="3">
    <source>
        <dbReference type="ARBA" id="ARBA00022603"/>
    </source>
</evidence>
<comment type="similarity">
    <text evidence="2 6">Belongs to the UPF0677 family.</text>
</comment>
<evidence type="ECO:0000313" key="7">
    <source>
        <dbReference type="EMBL" id="GHF34280.1"/>
    </source>
</evidence>
<accession>A0A8H9IVA8</accession>
<reference evidence="7" key="2">
    <citation type="submission" date="2020-09" db="EMBL/GenBank/DDBJ databases">
        <authorList>
            <person name="Sun Q."/>
            <person name="Zhou Y."/>
        </authorList>
    </citation>
    <scope>NUCLEOTIDE SEQUENCE</scope>
    <source>
        <strain evidence="7">CGMCC 4.7679</strain>
    </source>
</reference>
<dbReference type="GO" id="GO:0032259">
    <property type="term" value="P:methylation"/>
    <property type="evidence" value="ECO:0007669"/>
    <property type="project" value="UniProtKB-KW"/>
</dbReference>
<dbReference type="Gene3D" id="3.40.50.150">
    <property type="entry name" value="Vaccinia Virus protein VP39"/>
    <property type="match status" value="1"/>
</dbReference>
<keyword evidence="3 6" id="KW-0489">Methyltransferase</keyword>
<dbReference type="GO" id="GO:0008168">
    <property type="term" value="F:methyltransferase activity"/>
    <property type="evidence" value="ECO:0007669"/>
    <property type="project" value="UniProtKB-UniRule"/>
</dbReference>
<comment type="caution">
    <text evidence="7">The sequence shown here is derived from an EMBL/GenBank/DDBJ whole genome shotgun (WGS) entry which is preliminary data.</text>
</comment>
<organism evidence="7 8">
    <name type="scientific">Amycolatopsis bartoniae</name>
    <dbReference type="NCBI Taxonomy" id="941986"/>
    <lineage>
        <taxon>Bacteria</taxon>
        <taxon>Bacillati</taxon>
        <taxon>Actinomycetota</taxon>
        <taxon>Actinomycetes</taxon>
        <taxon>Pseudonocardiales</taxon>
        <taxon>Pseudonocardiaceae</taxon>
        <taxon>Amycolatopsis</taxon>
    </lineage>
</organism>
<proteinExistence type="inferred from homology"/>
<evidence type="ECO:0000256" key="1">
    <source>
        <dbReference type="ARBA" id="ARBA00003907"/>
    </source>
</evidence>
<evidence type="ECO:0000256" key="4">
    <source>
        <dbReference type="ARBA" id="ARBA00022679"/>
    </source>
</evidence>